<dbReference type="EMBL" id="BMMN01000007">
    <property type="protein sequence ID" value="GGO18853.1"/>
    <property type="molecule type" value="Genomic_DNA"/>
</dbReference>
<comment type="caution">
    <text evidence="1">The sequence shown here is derived from an EMBL/GenBank/DDBJ whole genome shotgun (WGS) entry which is preliminary data.</text>
</comment>
<evidence type="ECO:0000313" key="2">
    <source>
        <dbReference type="Proteomes" id="UP000653480"/>
    </source>
</evidence>
<sequence length="75" mass="8100">MPTQAPPSSDDPAVQGADYYAANGRLLNASGHHAPSRPSSASHDVYTQRRLWVESERLTGVTYSFHSRSDADAAL</sequence>
<accession>A0A8H9H1M8</accession>
<keyword evidence="2" id="KW-1185">Reference proteome</keyword>
<dbReference type="OrthoDB" id="4577644at2"/>
<proteinExistence type="predicted"/>
<organism evidence="1 2">
    <name type="scientific">Microbispora bryophytorum</name>
    <dbReference type="NCBI Taxonomy" id="1460882"/>
    <lineage>
        <taxon>Bacteria</taxon>
        <taxon>Bacillati</taxon>
        <taxon>Actinomycetota</taxon>
        <taxon>Actinomycetes</taxon>
        <taxon>Streptosporangiales</taxon>
        <taxon>Streptosporangiaceae</taxon>
        <taxon>Microbispora</taxon>
    </lineage>
</organism>
<gene>
    <name evidence="1" type="ORF">GCM10011574_43870</name>
</gene>
<protein>
    <submittedName>
        <fullName evidence="1">Uncharacterized protein</fullName>
    </submittedName>
</protein>
<evidence type="ECO:0000313" key="1">
    <source>
        <dbReference type="EMBL" id="GGO18853.1"/>
    </source>
</evidence>
<reference evidence="1" key="1">
    <citation type="journal article" date="2014" name="Int. J. Syst. Evol. Microbiol.">
        <title>Complete genome sequence of Corynebacterium casei LMG S-19264T (=DSM 44701T), isolated from a smear-ripened cheese.</title>
        <authorList>
            <consortium name="US DOE Joint Genome Institute (JGI-PGF)"/>
            <person name="Walter F."/>
            <person name="Albersmeier A."/>
            <person name="Kalinowski J."/>
            <person name="Ruckert C."/>
        </authorList>
    </citation>
    <scope>NUCLEOTIDE SEQUENCE</scope>
    <source>
        <strain evidence="1">CGMCC 4.7138</strain>
    </source>
</reference>
<reference evidence="1" key="2">
    <citation type="submission" date="2020-09" db="EMBL/GenBank/DDBJ databases">
        <authorList>
            <person name="Sun Q."/>
            <person name="Zhou Y."/>
        </authorList>
    </citation>
    <scope>NUCLEOTIDE SEQUENCE</scope>
    <source>
        <strain evidence="1">CGMCC 4.7138</strain>
    </source>
</reference>
<dbReference type="AlphaFoldDB" id="A0A8H9H1M8"/>
<name>A0A8H9H1M8_9ACTN</name>
<dbReference type="Proteomes" id="UP000653480">
    <property type="component" value="Unassembled WGS sequence"/>
</dbReference>